<comment type="caution">
    <text evidence="1">The sequence shown here is derived from an EMBL/GenBank/DDBJ whole genome shotgun (WGS) entry which is preliminary data.</text>
</comment>
<accession>A0A060QJN3</accession>
<sequence>MSIEGFSIEGWQCDERHPPLFTILLSDDGEHWLPIWTQPLHEPVTTKLFSAHFSRVYAARHIRIRMDGFSEFGFDRVQFITSPAAPPVQSVHDILSMCQNQASDSRVVFSTLFNESDAFLKQYIDNFLAYTAENVCLALNFPSDRQIPSYLTRISPRVHIFNGQVKREKWGHTLLVGHIESFEAARAVFPDFRYFATMASNGLMVRPFDLTAAILQLPLAARVPVACERAYELDQEVDPIEPTYHGTWMWHHLRNSEGFGNYLKTAMHLDRVSVTQIEGLFARREDWDLLQEKRAAITGLEKFFSFENFMAIEELLPTSVFNSVGSGEYTHICRVLWSGTRQATVDDLLEMVPHLPDHLCSVKWFDRSPVAQSTLAVTTDWGRALLTKAQNQEMTLNKFQETTLASKLVDRMHQAERFGPLTDRWWKKEQQGQCGFRWSMREVSCERQRIDLDIPAFRGNAASPAYLYMEATGQRVSCAISIYETDQGETALRLSCSAISEDGGPVSGVHLQGYLYLSGLQGSTVFRMTMRKDRCVPPDILSRTVFFDEYGYTVDYADRLERDHDMERHYFVREARRSDGQVWIGLPVFCNAIAEVTLAVGPNFKSSRNDLV</sequence>
<gene>
    <name evidence="1" type="ORF">ASAP_1421</name>
</gene>
<dbReference type="EMBL" id="CBLX010000009">
    <property type="protein sequence ID" value="CDG39466.1"/>
    <property type="molecule type" value="Genomic_DNA"/>
</dbReference>
<organism evidence="1 2">
    <name type="scientific">Asaia bogorensis</name>
    <dbReference type="NCBI Taxonomy" id="91915"/>
    <lineage>
        <taxon>Bacteria</taxon>
        <taxon>Pseudomonadati</taxon>
        <taxon>Pseudomonadota</taxon>
        <taxon>Alphaproteobacteria</taxon>
        <taxon>Acetobacterales</taxon>
        <taxon>Acetobacteraceae</taxon>
        <taxon>Asaia</taxon>
    </lineage>
</organism>
<proteinExistence type="predicted"/>
<name>A0A060QJN3_9PROT</name>
<dbReference type="AlphaFoldDB" id="A0A060QJN3"/>
<reference evidence="1 2" key="1">
    <citation type="journal article" date="2014" name="Genome Biol. Evol.">
        <title>Acetic acid bacteria genomes reveal functional traits for adaptation to life in insect guts.</title>
        <authorList>
            <person name="Chouaia B."/>
            <person name="Gaiarsa S."/>
            <person name="Crotti E."/>
            <person name="Comandatore F."/>
            <person name="Degli Esposti M."/>
            <person name="Ricci I."/>
            <person name="Alma A."/>
            <person name="Favia G."/>
            <person name="Bandi C."/>
            <person name="Daffonchio D."/>
        </authorList>
    </citation>
    <scope>NUCLEOTIDE SEQUENCE [LARGE SCALE GENOMIC DNA]</scope>
    <source>
        <strain evidence="1 2">SF2.1</strain>
    </source>
</reference>
<dbReference type="Proteomes" id="UP000027583">
    <property type="component" value="Unassembled WGS sequence"/>
</dbReference>
<evidence type="ECO:0000313" key="1">
    <source>
        <dbReference type="EMBL" id="CDG39466.1"/>
    </source>
</evidence>
<protein>
    <submittedName>
        <fullName evidence="1">Uncharacterized protein</fullName>
    </submittedName>
</protein>
<evidence type="ECO:0000313" key="2">
    <source>
        <dbReference type="Proteomes" id="UP000027583"/>
    </source>
</evidence>
<reference evidence="1 2" key="2">
    <citation type="journal article" date="2014" name="PLoS ONE">
        <title>Evolution of mitochondria reconstructed from the energy metabolism of living bacteria.</title>
        <authorList>
            <person name="Degli Esposti M."/>
            <person name="Chouaia B."/>
            <person name="Comandatore F."/>
            <person name="Crotti E."/>
            <person name="Sassera D."/>
            <person name="Lievens P.M."/>
            <person name="Daffonchio D."/>
            <person name="Bandi C."/>
        </authorList>
    </citation>
    <scope>NUCLEOTIDE SEQUENCE [LARGE SCALE GENOMIC DNA]</scope>
    <source>
        <strain evidence="1 2">SF2.1</strain>
    </source>
</reference>